<dbReference type="OrthoDB" id="3034473at2"/>
<dbReference type="AlphaFoldDB" id="A0A9X5BF68"/>
<evidence type="ECO:0000313" key="1">
    <source>
        <dbReference type="EMBL" id="NBJ92522.1"/>
    </source>
</evidence>
<evidence type="ECO:0000313" key="2">
    <source>
        <dbReference type="Proteomes" id="UP001154420"/>
    </source>
</evidence>
<sequence>MKGTVYIVHCVDTEGPLYEASTVPFEQIKNIFGFEIEPSRENLLRLQKGEMDLKGKEDAVKNIVDIHRITTRGSWEEIHEMLDVVTSSDYRNKLQDSNGNGWIYNWFCMDHVGFTGKNPRKRDVGYHKIFDRYLTLINQQEAGDFIGFHYHPLPISGNYNDSGTSYWGGENLNQILTRKIIDRCWFPTAFRPGFHTERPDSNWFLEQWIPFDYGNQSTEITETGQTDLADGRFGDWRHAPLEWFPYHPAHDDYQLKGACRRWITRCLNMYARTRQITQQHVNNAFKSASEGNNVILAFTDHDYKDMEFEINRIRNMIVIAHKDIPEVRFEYCNAVDAMRKALNLSYNNYCLDADIVINGNYECLVVTVDHDIFGPQPFLALKTKNGKYIWENFDVSIPKRKWTYTFDTNTISLHDVDTIGIATNNGYGIARVVLLRDGIKEKYVYNA</sequence>
<dbReference type="RefSeq" id="WP_160559615.1">
    <property type="nucleotide sequence ID" value="NZ_QZDT01000009.1"/>
</dbReference>
<organism evidence="1 2">
    <name type="scientific">Parablautia muri</name>
    <dbReference type="NCBI Taxonomy" id="2320879"/>
    <lineage>
        <taxon>Bacteria</taxon>
        <taxon>Bacillati</taxon>
        <taxon>Bacillota</taxon>
        <taxon>Clostridia</taxon>
        <taxon>Lachnospirales</taxon>
        <taxon>Lachnospiraceae</taxon>
        <taxon>Parablautia</taxon>
    </lineage>
</organism>
<comment type="caution">
    <text evidence="1">The sequence shown here is derived from an EMBL/GenBank/DDBJ whole genome shotgun (WGS) entry which is preliminary data.</text>
</comment>
<accession>A0A9X5BF68</accession>
<name>A0A9X5BF68_9FIRM</name>
<protein>
    <submittedName>
        <fullName evidence="1">Uncharacterized protein</fullName>
    </submittedName>
</protein>
<gene>
    <name evidence="1" type="ORF">D5281_07915</name>
</gene>
<reference evidence="1" key="1">
    <citation type="submission" date="2018-09" db="EMBL/GenBank/DDBJ databases">
        <title>Murine metabolic-syndrome-specific gut microbial biobank.</title>
        <authorList>
            <person name="Liu C."/>
        </authorList>
    </citation>
    <scope>NUCLEOTIDE SEQUENCE</scope>
    <source>
        <strain evidence="1">D42-62</strain>
    </source>
</reference>
<dbReference type="Proteomes" id="UP001154420">
    <property type="component" value="Unassembled WGS sequence"/>
</dbReference>
<proteinExistence type="predicted"/>
<keyword evidence="2" id="KW-1185">Reference proteome</keyword>
<dbReference type="EMBL" id="QZDT01000009">
    <property type="protein sequence ID" value="NBJ92522.1"/>
    <property type="molecule type" value="Genomic_DNA"/>
</dbReference>